<dbReference type="SUPFAM" id="SSF56420">
    <property type="entry name" value="Peptide deformylase"/>
    <property type="match status" value="1"/>
</dbReference>
<dbReference type="Gene3D" id="3.90.45.10">
    <property type="entry name" value="Peptide deformylase"/>
    <property type="match status" value="1"/>
</dbReference>
<feature type="active site" evidence="3">
    <location>
        <position position="133"/>
    </location>
</feature>
<sequence length="156" mass="17413">MAIRKIVQDGDPILKKVCRPVEKFDDKLAILLDDMRETVLTANGAGLAANQVGILRRAIVVVNVEDDSIIELVNPEIIESDGEQDGAEGCLSFPGQYGMVKRPMHVKVRAQDRNGKFFEIEGTDFLARAFCHETDHLNGIVFKERASRILSEDEME</sequence>
<dbReference type="HAMAP" id="MF_00163">
    <property type="entry name" value="Pep_deformylase"/>
    <property type="match status" value="1"/>
</dbReference>
<dbReference type="GO" id="GO:0046872">
    <property type="term" value="F:metal ion binding"/>
    <property type="evidence" value="ECO:0007669"/>
    <property type="project" value="UniProtKB-KW"/>
</dbReference>
<evidence type="ECO:0000313" key="5">
    <source>
        <dbReference type="Proteomes" id="UP000754750"/>
    </source>
</evidence>
<name>A0A928KVV2_9FIRM</name>
<comment type="catalytic activity">
    <reaction evidence="3">
        <text>N-terminal N-formyl-L-methionyl-[peptide] + H2O = N-terminal L-methionyl-[peptide] + formate</text>
        <dbReference type="Rhea" id="RHEA:24420"/>
        <dbReference type="Rhea" id="RHEA-COMP:10639"/>
        <dbReference type="Rhea" id="RHEA-COMP:10640"/>
        <dbReference type="ChEBI" id="CHEBI:15377"/>
        <dbReference type="ChEBI" id="CHEBI:15740"/>
        <dbReference type="ChEBI" id="CHEBI:49298"/>
        <dbReference type="ChEBI" id="CHEBI:64731"/>
        <dbReference type="EC" id="3.5.1.88"/>
    </reaction>
</comment>
<dbReference type="AlphaFoldDB" id="A0A928KVV2"/>
<dbReference type="InterPro" id="IPR023635">
    <property type="entry name" value="Peptide_deformylase"/>
</dbReference>
<accession>A0A928KVV2</accession>
<dbReference type="EMBL" id="SVNY01000002">
    <property type="protein sequence ID" value="MBE6832960.1"/>
    <property type="molecule type" value="Genomic_DNA"/>
</dbReference>
<keyword evidence="2 3" id="KW-0408">Iron</keyword>
<comment type="similarity">
    <text evidence="1 3">Belongs to the polypeptide deformylase family.</text>
</comment>
<dbReference type="PANTHER" id="PTHR10458">
    <property type="entry name" value="PEPTIDE DEFORMYLASE"/>
    <property type="match status" value="1"/>
</dbReference>
<evidence type="ECO:0000256" key="1">
    <source>
        <dbReference type="ARBA" id="ARBA00010759"/>
    </source>
</evidence>
<comment type="function">
    <text evidence="3">Removes the formyl group from the N-terminal Met of newly synthesized proteins. Requires at least a dipeptide for an efficient rate of reaction. N-terminal L-methionine is a prerequisite for activity but the enzyme has broad specificity at other positions.</text>
</comment>
<proteinExistence type="inferred from homology"/>
<dbReference type="PANTHER" id="PTHR10458:SF22">
    <property type="entry name" value="PEPTIDE DEFORMYLASE"/>
    <property type="match status" value="1"/>
</dbReference>
<feature type="binding site" evidence="3">
    <location>
        <position position="136"/>
    </location>
    <ligand>
        <name>Fe cation</name>
        <dbReference type="ChEBI" id="CHEBI:24875"/>
    </ligand>
</feature>
<keyword evidence="3 4" id="KW-0378">Hydrolase</keyword>
<dbReference type="NCBIfam" id="TIGR00079">
    <property type="entry name" value="pept_deformyl"/>
    <property type="match status" value="1"/>
</dbReference>
<keyword evidence="3" id="KW-0479">Metal-binding</keyword>
<dbReference type="CDD" id="cd00487">
    <property type="entry name" value="Pep_deformylase"/>
    <property type="match status" value="1"/>
</dbReference>
<comment type="cofactor">
    <cofactor evidence="3">
        <name>Fe(2+)</name>
        <dbReference type="ChEBI" id="CHEBI:29033"/>
    </cofactor>
    <text evidence="3">Binds 1 Fe(2+) ion.</text>
</comment>
<dbReference type="PRINTS" id="PR01576">
    <property type="entry name" value="PDEFORMYLASE"/>
</dbReference>
<dbReference type="Pfam" id="PF01327">
    <property type="entry name" value="Pep_deformylase"/>
    <property type="match status" value="1"/>
</dbReference>
<feature type="binding site" evidence="3">
    <location>
        <position position="90"/>
    </location>
    <ligand>
        <name>Fe cation</name>
        <dbReference type="ChEBI" id="CHEBI:24875"/>
    </ligand>
</feature>
<dbReference type="EC" id="3.5.1.88" evidence="3"/>
<dbReference type="Proteomes" id="UP000754750">
    <property type="component" value="Unassembled WGS sequence"/>
</dbReference>
<dbReference type="RefSeq" id="WP_020071771.1">
    <property type="nucleotide sequence ID" value="NZ_JBKWRC010000001.1"/>
</dbReference>
<reference evidence="4" key="1">
    <citation type="submission" date="2019-04" db="EMBL/GenBank/DDBJ databases">
        <title>Evolution of Biomass-Degrading Anaerobic Consortia Revealed by Metagenomics.</title>
        <authorList>
            <person name="Peng X."/>
        </authorList>
    </citation>
    <scope>NUCLEOTIDE SEQUENCE</scope>
    <source>
        <strain evidence="4">SIG551</strain>
    </source>
</reference>
<evidence type="ECO:0000313" key="4">
    <source>
        <dbReference type="EMBL" id="MBE6832960.1"/>
    </source>
</evidence>
<keyword evidence="3" id="KW-0648">Protein biosynthesis</keyword>
<dbReference type="NCBIfam" id="NF001159">
    <property type="entry name" value="PRK00150.1-3"/>
    <property type="match status" value="1"/>
</dbReference>
<gene>
    <name evidence="3 4" type="primary">def</name>
    <name evidence="4" type="ORF">E7512_05165</name>
</gene>
<dbReference type="GO" id="GO:0006412">
    <property type="term" value="P:translation"/>
    <property type="evidence" value="ECO:0007669"/>
    <property type="project" value="UniProtKB-UniRule"/>
</dbReference>
<organism evidence="4 5">
    <name type="scientific">Faecalispora sporosphaeroides</name>
    <dbReference type="NCBI Taxonomy" id="1549"/>
    <lineage>
        <taxon>Bacteria</taxon>
        <taxon>Bacillati</taxon>
        <taxon>Bacillota</taxon>
        <taxon>Clostridia</taxon>
        <taxon>Eubacteriales</taxon>
        <taxon>Oscillospiraceae</taxon>
        <taxon>Faecalispora</taxon>
    </lineage>
</organism>
<comment type="caution">
    <text evidence="4">The sequence shown here is derived from an EMBL/GenBank/DDBJ whole genome shotgun (WGS) entry which is preliminary data.</text>
</comment>
<evidence type="ECO:0000256" key="2">
    <source>
        <dbReference type="ARBA" id="ARBA00023004"/>
    </source>
</evidence>
<feature type="binding site" evidence="3">
    <location>
        <position position="132"/>
    </location>
    <ligand>
        <name>Fe cation</name>
        <dbReference type="ChEBI" id="CHEBI:24875"/>
    </ligand>
</feature>
<dbReference type="InterPro" id="IPR036821">
    <property type="entry name" value="Peptide_deformylase_sf"/>
</dbReference>
<dbReference type="PIRSF" id="PIRSF004749">
    <property type="entry name" value="Pep_def"/>
    <property type="match status" value="1"/>
</dbReference>
<evidence type="ECO:0000256" key="3">
    <source>
        <dbReference type="HAMAP-Rule" id="MF_00163"/>
    </source>
</evidence>
<dbReference type="GO" id="GO:0042586">
    <property type="term" value="F:peptide deformylase activity"/>
    <property type="evidence" value="ECO:0007669"/>
    <property type="project" value="UniProtKB-UniRule"/>
</dbReference>
<protein>
    <recommendedName>
        <fullName evidence="3">Peptide deformylase</fullName>
        <shortName evidence="3">PDF</shortName>
        <ecNumber evidence="3">3.5.1.88</ecNumber>
    </recommendedName>
    <alternativeName>
        <fullName evidence="3">Polypeptide deformylase</fullName>
    </alternativeName>
</protein>